<evidence type="ECO:0000313" key="2">
    <source>
        <dbReference type="EMBL" id="MFI7438661.1"/>
    </source>
</evidence>
<dbReference type="RefSeq" id="WP_397019113.1">
    <property type="nucleotide sequence ID" value="NZ_JBITMB010000001.1"/>
</dbReference>
<dbReference type="EMBL" id="JBITMB010000001">
    <property type="protein sequence ID" value="MFI7438661.1"/>
    <property type="molecule type" value="Genomic_DNA"/>
</dbReference>
<name>A0ABW7ZVU4_9ACTN</name>
<evidence type="ECO:0000313" key="3">
    <source>
        <dbReference type="Proteomes" id="UP001612928"/>
    </source>
</evidence>
<accession>A0ABW7ZVU4</accession>
<gene>
    <name evidence="2" type="ORF">ACIBP5_01690</name>
</gene>
<organism evidence="2 3">
    <name type="scientific">Nonomuraea indica</name>
    <dbReference type="NCBI Taxonomy" id="1581193"/>
    <lineage>
        <taxon>Bacteria</taxon>
        <taxon>Bacillati</taxon>
        <taxon>Actinomycetota</taxon>
        <taxon>Actinomycetes</taxon>
        <taxon>Streptosporangiales</taxon>
        <taxon>Streptosporangiaceae</taxon>
        <taxon>Nonomuraea</taxon>
    </lineage>
</organism>
<keyword evidence="3" id="KW-1185">Reference proteome</keyword>
<dbReference type="PANTHER" id="PTHR40032">
    <property type="entry name" value="EXPORTED PROTEIN-RELATED"/>
    <property type="match status" value="1"/>
</dbReference>
<protein>
    <submittedName>
        <fullName evidence="2">Amidase domain-containing protein</fullName>
    </submittedName>
</protein>
<comment type="caution">
    <text evidence="2">The sequence shown here is derived from an EMBL/GenBank/DDBJ whole genome shotgun (WGS) entry which is preliminary data.</text>
</comment>
<evidence type="ECO:0000259" key="1">
    <source>
        <dbReference type="Pfam" id="PF12671"/>
    </source>
</evidence>
<reference evidence="2 3" key="1">
    <citation type="submission" date="2024-10" db="EMBL/GenBank/DDBJ databases">
        <title>The Natural Products Discovery Center: Release of the First 8490 Sequenced Strains for Exploring Actinobacteria Biosynthetic Diversity.</title>
        <authorList>
            <person name="Kalkreuter E."/>
            <person name="Kautsar S.A."/>
            <person name="Yang D."/>
            <person name="Bader C.D."/>
            <person name="Teijaro C.N."/>
            <person name="Fluegel L."/>
            <person name="Davis C.M."/>
            <person name="Simpson J.R."/>
            <person name="Lauterbach L."/>
            <person name="Steele A.D."/>
            <person name="Gui C."/>
            <person name="Meng S."/>
            <person name="Li G."/>
            <person name="Viehrig K."/>
            <person name="Ye F."/>
            <person name="Su P."/>
            <person name="Kiefer A.F."/>
            <person name="Nichols A."/>
            <person name="Cepeda A.J."/>
            <person name="Yan W."/>
            <person name="Fan B."/>
            <person name="Jiang Y."/>
            <person name="Adhikari A."/>
            <person name="Zheng C.-J."/>
            <person name="Schuster L."/>
            <person name="Cowan T.M."/>
            <person name="Smanski M.J."/>
            <person name="Chevrette M.G."/>
            <person name="De Carvalho L.P.S."/>
            <person name="Shen B."/>
        </authorList>
    </citation>
    <scope>NUCLEOTIDE SEQUENCE [LARGE SCALE GENOMIC DNA]</scope>
    <source>
        <strain evidence="2 3">NPDC049503</strain>
    </source>
</reference>
<feature type="domain" description="Putative amidase" evidence="1">
    <location>
        <begin position="10"/>
        <end position="171"/>
    </location>
</feature>
<dbReference type="InterPro" id="IPR024301">
    <property type="entry name" value="Amidase_6"/>
</dbReference>
<dbReference type="Proteomes" id="UP001612928">
    <property type="component" value="Unassembled WGS sequence"/>
</dbReference>
<dbReference type="PANTHER" id="PTHR40032:SF1">
    <property type="entry name" value="EXPORTED PROTEIN"/>
    <property type="match status" value="1"/>
</dbReference>
<proteinExistence type="predicted"/>
<sequence length="182" mass="20966">METRKTSFAYDYAAMEAYALQYWGPDTSDYNQDFRTYDNDCTNFMSQIVLAGGWTEVGAYPINDRTSNSNWWYNSLGTFATTYTWAGAHNWYFFAQQESQRTSHIDNVYKALVTDIIQVDWSPTGAPDGTLDHTMIVTDRDPGDDGLAVELYLTYHTSNQKNKSLSRIKAERPNTIWYAHRT</sequence>
<dbReference type="Pfam" id="PF12671">
    <property type="entry name" value="Amidase_6"/>
    <property type="match status" value="1"/>
</dbReference>